<dbReference type="NCBIfam" id="TIGR02095">
    <property type="entry name" value="glgA"/>
    <property type="match status" value="1"/>
</dbReference>
<feature type="domain" description="Starch synthase catalytic" evidence="9">
    <location>
        <begin position="2"/>
        <end position="236"/>
    </location>
</feature>
<evidence type="ECO:0000259" key="9">
    <source>
        <dbReference type="Pfam" id="PF08323"/>
    </source>
</evidence>
<dbReference type="UniPathway" id="UPA00164"/>
<comment type="similarity">
    <text evidence="3 7">Belongs to the glycosyltransferase 1 family. Bacterial/plant glycogen synthase subfamily.</text>
</comment>
<dbReference type="CDD" id="cd03791">
    <property type="entry name" value="GT5_Glycogen_synthase_DULL1-like"/>
    <property type="match status" value="1"/>
</dbReference>
<evidence type="ECO:0000256" key="2">
    <source>
        <dbReference type="ARBA" id="ARBA00002764"/>
    </source>
</evidence>
<keyword evidence="5 7" id="KW-0808">Transferase</keyword>
<organism evidence="10 11">
    <name type="scientific">Mycoplasma amphoriforme A39</name>
    <dbReference type="NCBI Taxonomy" id="572419"/>
    <lineage>
        <taxon>Bacteria</taxon>
        <taxon>Bacillati</taxon>
        <taxon>Mycoplasmatota</taxon>
        <taxon>Mollicutes</taxon>
        <taxon>Mycoplasmataceae</taxon>
        <taxon>Mycoplasma</taxon>
    </lineage>
</organism>
<comment type="pathway">
    <text evidence="7">Glycan biosynthesis; glycogen biosynthesis.</text>
</comment>
<keyword evidence="4 7" id="KW-0328">Glycosyltransferase</keyword>
<dbReference type="Pfam" id="PF00534">
    <property type="entry name" value="Glycos_transf_1"/>
    <property type="match status" value="1"/>
</dbReference>
<reference evidence="10 11" key="1">
    <citation type="journal article" date="2015" name="Clin. Infect. Dis.">
        <title>Genomic Investigations unmask Mycoplasma amphoriforme, a new respiratory pathogen.</title>
        <authorList>
            <person name="Gillespie S.H."/>
            <person name="Ling C.L."/>
            <person name="Oravcova K."/>
            <person name="Pinheiro M."/>
            <person name="Wells L."/>
            <person name="Bryant J.M."/>
            <person name="McHugh T.D."/>
            <person name="Bebear C."/>
            <person name="Webster D."/>
            <person name="Harris S.R."/>
            <person name="Seth-Smith H.M."/>
            <person name="Thomson N.R."/>
        </authorList>
    </citation>
    <scope>NUCLEOTIDE SEQUENCE [LARGE SCALE GENOMIC DNA]</scope>
    <source>
        <strain evidence="10 11">A39</strain>
    </source>
</reference>
<comment type="function">
    <text evidence="2 7">Synthesizes alpha-1,4-glucan chains using ADP-glucose.</text>
</comment>
<dbReference type="SUPFAM" id="SSF53756">
    <property type="entry name" value="UDP-Glycosyltransferase/glycogen phosphorylase"/>
    <property type="match status" value="1"/>
</dbReference>
<feature type="domain" description="Glycosyl transferase family 1" evidence="8">
    <location>
        <begin position="289"/>
        <end position="438"/>
    </location>
</feature>
<dbReference type="Proteomes" id="UP000261764">
    <property type="component" value="Chromosome I"/>
</dbReference>
<dbReference type="GO" id="GO:0009011">
    <property type="term" value="F:alpha-1,4-glucan glucosyltransferase (ADP-glucose donor) activity"/>
    <property type="evidence" value="ECO:0007669"/>
    <property type="project" value="UniProtKB-UniRule"/>
</dbReference>
<evidence type="ECO:0000256" key="7">
    <source>
        <dbReference type="HAMAP-Rule" id="MF_00484"/>
    </source>
</evidence>
<dbReference type="Gene3D" id="3.40.50.2000">
    <property type="entry name" value="Glycogen Phosphorylase B"/>
    <property type="match status" value="2"/>
</dbReference>
<dbReference type="RefSeq" id="WP_343251140.1">
    <property type="nucleotide sequence ID" value="NZ_HG937516.1"/>
</dbReference>
<dbReference type="PANTHER" id="PTHR45825:SF11">
    <property type="entry name" value="ALPHA AMYLASE DOMAIN-CONTAINING PROTEIN"/>
    <property type="match status" value="1"/>
</dbReference>
<proteinExistence type="inferred from homology"/>
<feature type="binding site" evidence="7">
    <location>
        <position position="15"/>
    </location>
    <ligand>
        <name>ADP-alpha-D-glucose</name>
        <dbReference type="ChEBI" id="CHEBI:57498"/>
    </ligand>
</feature>
<evidence type="ECO:0000313" key="10">
    <source>
        <dbReference type="EMBL" id="CDN40520.1"/>
    </source>
</evidence>
<evidence type="ECO:0000259" key="8">
    <source>
        <dbReference type="Pfam" id="PF00534"/>
    </source>
</evidence>
<name>A0A292II01_9MOLU</name>
<dbReference type="InterPro" id="IPR001296">
    <property type="entry name" value="Glyco_trans_1"/>
</dbReference>
<protein>
    <recommendedName>
        <fullName evidence="7">Glycogen synthase</fullName>
        <ecNumber evidence="7">2.4.1.21</ecNumber>
    </recommendedName>
    <alternativeName>
        <fullName evidence="7">Starch [bacterial glycogen] synthase</fullName>
    </alternativeName>
</protein>
<dbReference type="EC" id="2.4.1.21" evidence="7"/>
<keyword evidence="11" id="KW-1185">Reference proteome</keyword>
<dbReference type="GO" id="GO:0005978">
    <property type="term" value="P:glycogen biosynthetic process"/>
    <property type="evidence" value="ECO:0007669"/>
    <property type="project" value="UniProtKB-UniRule"/>
</dbReference>
<dbReference type="Pfam" id="PF08323">
    <property type="entry name" value="Glyco_transf_5"/>
    <property type="match status" value="1"/>
</dbReference>
<sequence>MRVWYISAECYPFMKTGGLGDVSFAFPKALKKIGVNVNVVLPFFHSIPEKFTAMMNIFLQWSVKLGNQNYHVIVKHLRYQTIDYYFIASQQNPSERLTSIYSNFSNASDFAMFSEAVIKFLEVVPEKPEILHLNDWHTGLIPLLLKLSGHSSIEKIKTVFTIHNLQYQGQFGLNHVLSLFNWQKEKAIIQEAITSNIFSFMRSGIVFADAVTTVSPTYMFEIQSCELGMGLSSLLAKNSHKLSGILNGLDKEVYSPQIDDQIKVNYDIQNWKPQKRKNKAYLQEKIGLEVNSNKFLIGIVSRLVNQKGFDIFDMALPMLQKSNPNIQFVILGTGDKIYEINLKQMCSKFGANCKFINEFNEGLARQIYAGSDAFLIPSYFEPCGLTQLIALEYGTVPIVRKTGGLADTVVDFQNSLGTGFLFTDFNANALVSCVEQAYDVFKNDPEKWDQLVQNGMQSEFSWIDIAKKYLELYKDNVTK</sequence>
<dbReference type="HAMAP" id="MF_00484">
    <property type="entry name" value="Glycogen_synth"/>
    <property type="match status" value="1"/>
</dbReference>
<dbReference type="PANTHER" id="PTHR45825">
    <property type="entry name" value="GRANULE-BOUND STARCH SYNTHASE 1, CHLOROPLASTIC/AMYLOPLASTIC"/>
    <property type="match status" value="1"/>
</dbReference>
<evidence type="ECO:0000256" key="1">
    <source>
        <dbReference type="ARBA" id="ARBA00001478"/>
    </source>
</evidence>
<dbReference type="KEGG" id="mamp:MAMA39_04000"/>
<dbReference type="EMBL" id="HG937516">
    <property type="protein sequence ID" value="CDN40520.1"/>
    <property type="molecule type" value="Genomic_DNA"/>
</dbReference>
<dbReference type="AlphaFoldDB" id="A0A292II01"/>
<evidence type="ECO:0000256" key="3">
    <source>
        <dbReference type="ARBA" id="ARBA00010281"/>
    </source>
</evidence>
<accession>A0A292II01</accession>
<keyword evidence="6 7" id="KW-0320">Glycogen biosynthesis</keyword>
<evidence type="ECO:0000313" key="11">
    <source>
        <dbReference type="Proteomes" id="UP000261764"/>
    </source>
</evidence>
<dbReference type="InterPro" id="IPR011835">
    <property type="entry name" value="GS/SS"/>
</dbReference>
<evidence type="ECO:0000256" key="4">
    <source>
        <dbReference type="ARBA" id="ARBA00022676"/>
    </source>
</evidence>
<evidence type="ECO:0000256" key="6">
    <source>
        <dbReference type="ARBA" id="ARBA00023056"/>
    </source>
</evidence>
<dbReference type="InterPro" id="IPR013534">
    <property type="entry name" value="Starch_synth_cat_dom"/>
</dbReference>
<comment type="catalytic activity">
    <reaction evidence="1 7">
        <text>[(1-&gt;4)-alpha-D-glucosyl](n) + ADP-alpha-D-glucose = [(1-&gt;4)-alpha-D-glucosyl](n+1) + ADP + H(+)</text>
        <dbReference type="Rhea" id="RHEA:18189"/>
        <dbReference type="Rhea" id="RHEA-COMP:9584"/>
        <dbReference type="Rhea" id="RHEA-COMP:9587"/>
        <dbReference type="ChEBI" id="CHEBI:15378"/>
        <dbReference type="ChEBI" id="CHEBI:15444"/>
        <dbReference type="ChEBI" id="CHEBI:57498"/>
        <dbReference type="ChEBI" id="CHEBI:456216"/>
        <dbReference type="EC" id="2.4.1.21"/>
    </reaction>
</comment>
<evidence type="ECO:0000256" key="5">
    <source>
        <dbReference type="ARBA" id="ARBA00022679"/>
    </source>
</evidence>
<gene>
    <name evidence="7" type="primary">glgA</name>
    <name evidence="10" type="ORF">MAMA39_04000</name>
</gene>
<dbReference type="GO" id="GO:0004373">
    <property type="term" value="F:alpha-1,4-glucan glucosyltransferase (UDP-glucose donor) activity"/>
    <property type="evidence" value="ECO:0007669"/>
    <property type="project" value="InterPro"/>
</dbReference>